<name>A0A975F954_9GAMM</name>
<gene>
    <name evidence="1" type="ORF">J9260_13485</name>
</gene>
<reference evidence="1" key="1">
    <citation type="submission" date="2021-04" db="EMBL/GenBank/DDBJ databases">
        <title>Genomics, taxonomy and metabolism of representatives of sulfur bacteria of the genus Thiothrix: Thiothrix fructosivorans QT, Thiothrix unzii A1T and three new species, Thiothrix subterranea sp. nov., Thiothrix litoralis sp. nov. and 'Candidatus Thiothrix anitrata' sp. nov.</title>
        <authorList>
            <person name="Ravin N.V."/>
            <person name="Smolyakov D."/>
            <person name="Rudenko T.S."/>
            <person name="Mardanov A.V."/>
            <person name="Beletsky A.V."/>
            <person name="Markov N.D."/>
            <person name="Fomenkov A.I."/>
            <person name="Roberts R.J."/>
            <person name="Karnachuk O.V."/>
            <person name="Novikov A."/>
            <person name="Grabovich M.Y."/>
        </authorList>
    </citation>
    <scope>NUCLEOTIDE SEQUENCE</scope>
    <source>
        <strain evidence="1">A1</strain>
    </source>
</reference>
<sequence>MQTPLKKPAPHEGTHGAIGLSRDLILLYDQRQSGKGLGSRVTTSCVFYNFGLPVTGFHHLSLVGLILSQAERNVNENLTKAEQKDLIPDKLSRLIKKQPITEN</sequence>
<accession>A0A975F954</accession>
<proteinExistence type="predicted"/>
<protein>
    <submittedName>
        <fullName evidence="1">Uncharacterized protein</fullName>
    </submittedName>
</protein>
<dbReference type="EMBL" id="CP072793">
    <property type="protein sequence ID" value="QTR52710.1"/>
    <property type="molecule type" value="Genomic_DNA"/>
</dbReference>
<keyword evidence="2" id="KW-1185">Reference proteome</keyword>
<dbReference type="AlphaFoldDB" id="A0A975F954"/>
<organism evidence="1 2">
    <name type="scientific">Thiothrix unzii</name>
    <dbReference type="NCBI Taxonomy" id="111769"/>
    <lineage>
        <taxon>Bacteria</taxon>
        <taxon>Pseudomonadati</taxon>
        <taxon>Pseudomonadota</taxon>
        <taxon>Gammaproteobacteria</taxon>
        <taxon>Thiotrichales</taxon>
        <taxon>Thiotrichaceae</taxon>
        <taxon>Thiothrix</taxon>
    </lineage>
</organism>
<dbReference type="RefSeq" id="WP_210218250.1">
    <property type="nucleotide sequence ID" value="NZ_CP072793.1"/>
</dbReference>
<dbReference type="KEGG" id="tun:J9260_13485"/>
<evidence type="ECO:0000313" key="2">
    <source>
        <dbReference type="Proteomes" id="UP000672009"/>
    </source>
</evidence>
<dbReference type="Proteomes" id="UP000672009">
    <property type="component" value="Chromosome"/>
</dbReference>
<evidence type="ECO:0000313" key="1">
    <source>
        <dbReference type="EMBL" id="QTR52710.1"/>
    </source>
</evidence>